<dbReference type="SMART" id="SM00194">
    <property type="entry name" value="PTPc"/>
    <property type="match status" value="1"/>
</dbReference>
<feature type="domain" description="Tyrosine specific protein phosphatases" evidence="7">
    <location>
        <begin position="312"/>
        <end position="387"/>
    </location>
</feature>
<protein>
    <submittedName>
        <fullName evidence="9">Receptor-type tyrosine-protein phosphatase O-like</fullName>
    </submittedName>
</protein>
<evidence type="ECO:0000256" key="2">
    <source>
        <dbReference type="ARBA" id="ARBA00022989"/>
    </source>
</evidence>
<feature type="region of interest" description="Disordered" evidence="4">
    <location>
        <begin position="454"/>
        <end position="543"/>
    </location>
</feature>
<dbReference type="InterPro" id="IPR016130">
    <property type="entry name" value="Tyr_Pase_AS"/>
</dbReference>
<accession>A0ABM1EB13</accession>
<dbReference type="SUPFAM" id="SSF52799">
    <property type="entry name" value="(Phosphotyrosine protein) phosphatases II"/>
    <property type="match status" value="1"/>
</dbReference>
<dbReference type="PANTHER" id="PTHR46957:SF3">
    <property type="entry name" value="CYTOKINE RECEPTOR"/>
    <property type="match status" value="1"/>
</dbReference>
<dbReference type="RefSeq" id="XP_014669384.1">
    <property type="nucleotide sequence ID" value="XM_014813898.1"/>
</dbReference>
<evidence type="ECO:0000313" key="8">
    <source>
        <dbReference type="Proteomes" id="UP000695022"/>
    </source>
</evidence>
<evidence type="ECO:0000259" key="7">
    <source>
        <dbReference type="PROSITE" id="PS50056"/>
    </source>
</evidence>
<keyword evidence="1 5" id="KW-0812">Transmembrane</keyword>
<reference evidence="9" key="1">
    <citation type="submission" date="2025-08" db="UniProtKB">
        <authorList>
            <consortium name="RefSeq"/>
        </authorList>
    </citation>
    <scope>IDENTIFICATION</scope>
</reference>
<feature type="domain" description="Tyrosine-protein phosphatase" evidence="6">
    <location>
        <begin position="138"/>
        <end position="396"/>
    </location>
</feature>
<dbReference type="SMART" id="SM00404">
    <property type="entry name" value="PTPc_motif"/>
    <property type="match status" value="1"/>
</dbReference>
<name>A0ABM1EB13_PRICU</name>
<evidence type="ECO:0000256" key="5">
    <source>
        <dbReference type="SAM" id="Phobius"/>
    </source>
</evidence>
<organism evidence="8 9">
    <name type="scientific">Priapulus caudatus</name>
    <name type="common">Priapulid worm</name>
    <dbReference type="NCBI Taxonomy" id="37621"/>
    <lineage>
        <taxon>Eukaryota</taxon>
        <taxon>Metazoa</taxon>
        <taxon>Ecdysozoa</taxon>
        <taxon>Scalidophora</taxon>
        <taxon>Priapulida</taxon>
        <taxon>Priapulimorpha</taxon>
        <taxon>Priapulimorphida</taxon>
        <taxon>Priapulidae</taxon>
        <taxon>Priapulus</taxon>
    </lineage>
</organism>
<dbReference type="InterPro" id="IPR003595">
    <property type="entry name" value="Tyr_Pase_cat"/>
</dbReference>
<keyword evidence="8" id="KW-1185">Reference proteome</keyword>
<dbReference type="InterPro" id="IPR050713">
    <property type="entry name" value="RTP_Phos/Ushers"/>
</dbReference>
<dbReference type="Proteomes" id="UP000695022">
    <property type="component" value="Unplaced"/>
</dbReference>
<feature type="transmembrane region" description="Helical" evidence="5">
    <location>
        <begin position="52"/>
        <end position="76"/>
    </location>
</feature>
<gene>
    <name evidence="9" type="primary">LOC106810518</name>
</gene>
<evidence type="ECO:0000313" key="9">
    <source>
        <dbReference type="RefSeq" id="XP_014669384.1"/>
    </source>
</evidence>
<dbReference type="PRINTS" id="PR00700">
    <property type="entry name" value="PRTYPHPHTASE"/>
</dbReference>
<evidence type="ECO:0000256" key="1">
    <source>
        <dbReference type="ARBA" id="ARBA00022692"/>
    </source>
</evidence>
<dbReference type="PROSITE" id="PS50055">
    <property type="entry name" value="TYR_PHOSPHATASE_PTP"/>
    <property type="match status" value="1"/>
</dbReference>
<dbReference type="InterPro" id="IPR029021">
    <property type="entry name" value="Prot-tyrosine_phosphatase-like"/>
</dbReference>
<proteinExistence type="predicted"/>
<feature type="compositionally biased region" description="Polar residues" evidence="4">
    <location>
        <begin position="454"/>
        <end position="471"/>
    </location>
</feature>
<keyword evidence="3" id="KW-0325">Glycoprotein</keyword>
<dbReference type="PANTHER" id="PTHR46957">
    <property type="entry name" value="CYTOKINE RECEPTOR"/>
    <property type="match status" value="1"/>
</dbReference>
<evidence type="ECO:0000256" key="3">
    <source>
        <dbReference type="ARBA" id="ARBA00023180"/>
    </source>
</evidence>
<dbReference type="GeneID" id="106810518"/>
<keyword evidence="2 5" id="KW-1133">Transmembrane helix</keyword>
<evidence type="ECO:0000256" key="4">
    <source>
        <dbReference type="SAM" id="MobiDB-lite"/>
    </source>
</evidence>
<dbReference type="InterPro" id="IPR000242">
    <property type="entry name" value="PTP_cat"/>
</dbReference>
<dbReference type="InterPro" id="IPR000387">
    <property type="entry name" value="Tyr_Pase_dom"/>
</dbReference>
<evidence type="ECO:0000259" key="6">
    <source>
        <dbReference type="PROSITE" id="PS50055"/>
    </source>
</evidence>
<dbReference type="PROSITE" id="PS50056">
    <property type="entry name" value="TYR_PHOSPHATASE_2"/>
    <property type="match status" value="1"/>
</dbReference>
<dbReference type="Gene3D" id="3.90.190.10">
    <property type="entry name" value="Protein tyrosine phosphatase superfamily"/>
    <property type="match status" value="1"/>
</dbReference>
<keyword evidence="5" id="KW-0472">Membrane</keyword>
<dbReference type="PROSITE" id="PS00383">
    <property type="entry name" value="TYR_PHOSPHATASE_1"/>
    <property type="match status" value="1"/>
</dbReference>
<sequence>MRESCSVDDIDQYCNGLLDSGVVYYVSIRAFTQTGYADSGTTTVVTANDNRAIYVMVAIIFILAMVITAFVSWIYVHKYSNRQPRMREKGSKGFRNRVSTMIHRRTIDPTKVKRKRPVSKDAFNSYVCKLERDSGYKLAYTYEELAAISPHLSTNEGEQPENQPKNRYINILPFDDTRVKLQRIGGEPTTDYINANYIPGENSSAEYIAAQGPLEGTVNDFWRMIWEQRVEVIVMLTKTVEKNKKKCEKYWPASGKPTKYGDIVVELLIEQAESDGDLIIRTLVIEKNGELRNITQCHLIAWPDFGCPKHPNILLNCISSVRQQCVDDMHTPMLVHCSAGVGRSGAYIAVDRLVQCVNEDSMIDVFGLVYNMRCHRTHMVQTEEQFGYIHKCISIFLNKQNEHIVNDYDYKWTEEQEMQGADDSQQLCKGKTVTFDSPPSCAHSNALELFTLKTTIDPQPHSETTSTVTSTDHQDSTTEDAETNPTVTLEVEDEESSPVDAVGVSLEASGNGLESPADTEDDTCDSSVCASQDDAKLLQTTEL</sequence>
<dbReference type="Pfam" id="PF00102">
    <property type="entry name" value="Y_phosphatase"/>
    <property type="match status" value="1"/>
</dbReference>